<dbReference type="Gene3D" id="2.40.170.20">
    <property type="entry name" value="TonB-dependent receptor, beta-barrel domain"/>
    <property type="match status" value="1"/>
</dbReference>
<evidence type="ECO:0000256" key="8">
    <source>
        <dbReference type="ARBA" id="ARBA00023004"/>
    </source>
</evidence>
<keyword evidence="20" id="KW-1185">Reference proteome</keyword>
<dbReference type="InterPro" id="IPR000531">
    <property type="entry name" value="Beta-barrel_TonB"/>
</dbReference>
<dbReference type="NCBIfam" id="TIGR01783">
    <property type="entry name" value="TonB-siderophor"/>
    <property type="match status" value="1"/>
</dbReference>
<keyword evidence="11 14" id="KW-0472">Membrane</keyword>
<dbReference type="AlphaFoldDB" id="A0A0E3UZA3"/>
<evidence type="ECO:0000256" key="15">
    <source>
        <dbReference type="RuleBase" id="RU003357"/>
    </source>
</evidence>
<keyword evidence="6 14" id="KW-0812">Transmembrane</keyword>
<dbReference type="InterPro" id="IPR010105">
    <property type="entry name" value="TonB_sidphr_rcpt"/>
</dbReference>
<evidence type="ECO:0000313" key="19">
    <source>
        <dbReference type="EMBL" id="AKD05847.1"/>
    </source>
</evidence>
<keyword evidence="13 14" id="KW-0998">Cell outer membrane</keyword>
<evidence type="ECO:0000256" key="13">
    <source>
        <dbReference type="ARBA" id="ARBA00023237"/>
    </source>
</evidence>
<dbReference type="CDD" id="cd01347">
    <property type="entry name" value="ligand_gated_channel"/>
    <property type="match status" value="1"/>
</dbReference>
<name>A0A0E3UZA3_9BACT</name>
<feature type="signal peptide" evidence="16">
    <location>
        <begin position="1"/>
        <end position="20"/>
    </location>
</feature>
<evidence type="ECO:0000259" key="18">
    <source>
        <dbReference type="Pfam" id="PF07715"/>
    </source>
</evidence>
<keyword evidence="10 15" id="KW-0798">TonB box</keyword>
<dbReference type="PROSITE" id="PS52016">
    <property type="entry name" value="TONB_DEPENDENT_REC_3"/>
    <property type="match status" value="1"/>
</dbReference>
<comment type="similarity">
    <text evidence="2 14 15">Belongs to the TonB-dependent receptor family.</text>
</comment>
<accession>A0A0E3UZA3</accession>
<dbReference type="Gene3D" id="2.170.130.10">
    <property type="entry name" value="TonB-dependent receptor, plug domain"/>
    <property type="match status" value="1"/>
</dbReference>
<dbReference type="InterPro" id="IPR036942">
    <property type="entry name" value="Beta-barrel_TonB_sf"/>
</dbReference>
<keyword evidence="5" id="KW-0410">Iron transport</keyword>
<dbReference type="Pfam" id="PF07715">
    <property type="entry name" value="Plug"/>
    <property type="match status" value="1"/>
</dbReference>
<dbReference type="Pfam" id="PF00593">
    <property type="entry name" value="TonB_dep_Rec_b-barrel"/>
    <property type="match status" value="1"/>
</dbReference>
<feature type="domain" description="TonB-dependent receptor-like beta-barrel" evidence="17">
    <location>
        <begin position="320"/>
        <end position="748"/>
    </location>
</feature>
<dbReference type="GO" id="GO:0015891">
    <property type="term" value="P:siderophore transport"/>
    <property type="evidence" value="ECO:0007669"/>
    <property type="project" value="InterPro"/>
</dbReference>
<dbReference type="InterPro" id="IPR010917">
    <property type="entry name" value="TonB_rcpt_CS"/>
</dbReference>
<dbReference type="HOGENOM" id="CLU_008287_9_4_10"/>
<evidence type="ECO:0000256" key="9">
    <source>
        <dbReference type="ARBA" id="ARBA00023065"/>
    </source>
</evidence>
<feature type="chain" id="PRO_5002413671" evidence="16">
    <location>
        <begin position="21"/>
        <end position="788"/>
    </location>
</feature>
<keyword evidence="4 14" id="KW-1134">Transmembrane beta strand</keyword>
<keyword evidence="8" id="KW-0408">Iron</keyword>
<keyword evidence="7 16" id="KW-0732">Signal</keyword>
<evidence type="ECO:0000256" key="12">
    <source>
        <dbReference type="ARBA" id="ARBA00023170"/>
    </source>
</evidence>
<dbReference type="GO" id="GO:0038023">
    <property type="term" value="F:signaling receptor activity"/>
    <property type="evidence" value="ECO:0007669"/>
    <property type="project" value="InterPro"/>
</dbReference>
<evidence type="ECO:0000256" key="2">
    <source>
        <dbReference type="ARBA" id="ARBA00009810"/>
    </source>
</evidence>
<dbReference type="Pfam" id="PF13715">
    <property type="entry name" value="CarbopepD_reg_2"/>
    <property type="match status" value="1"/>
</dbReference>
<dbReference type="GO" id="GO:0009279">
    <property type="term" value="C:cell outer membrane"/>
    <property type="evidence" value="ECO:0007669"/>
    <property type="project" value="UniProtKB-SubCell"/>
</dbReference>
<dbReference type="PATRIC" id="fig|400092.3.peg.4400"/>
<dbReference type="STRING" id="400092.PKOR_20090"/>
<evidence type="ECO:0000313" key="20">
    <source>
        <dbReference type="Proteomes" id="UP000033109"/>
    </source>
</evidence>
<sequence>MLKGLLTFFIILLNLQVAYAQTGAVTGHVQTTDGEPAVGVSIGLKGTNLGANTNSEGNYTIAKIKPGTYVLHVQMLGVEPQEQNIVVTANSKAAANFTLSESAARIQEVVVTAQRDKYNATLPSESLRLQTRLLEVPQNIQVITGTVLQDQQVFDMLEGVSRNVSGVTMQEHWGNYTRMNMRGARVAPFRNGMNVESTWGPLSEDMSFVERIEFVKGPAGFMLANGDPAGFYNVVTKKPTGVPGKEVTLTLGSFDTYRATADLDGKVTRDGKLLYRLNLMGQKKESWRDFEYNDRYSIAPVLKYNFSDRTSLTAEYTYQFSRMSAIGSAYVFSARDYADLPRSFTIADPNLEPSDMKDHSGFLLFEHAFSDKWKLTAQTAYFHYNQVGSSLWLAGVDAAGDMQRTLSSWDARNISKFGQVFVNGEVKTGPVTHRILGGADLGNKEYLADWNQYFVLDQNRPFNIYNPVYGLDEGSIPVIDRSKSLEDRAGGNILGQKYGALYLQDELAFLNDRLRLTLAGRYTKSETNQYTTIIKNEKFTPRVGLSATLDKNTSVYALYDQSFIPQNGRLADDEKVKPITGNNTEVGFKRDWFGGRWNSTVSAYQITKNNQLVADPNDPTQTLSLQLGQTQTQGIEVDVRGEVVPNLGLVFNYAFTNSEITEDTDPVKIGTKVPGYAKHITNAWLSYRQPKGLLKGAGVSLGYQWQLERFPWFVSENPESLLPDYFRLDGAVSYQFRKVSLALNVNNILDEYLYSGSPYDFNYDGSSDGYYWQTEAPRQYRVSVGYKF</sequence>
<dbReference type="Proteomes" id="UP000033109">
    <property type="component" value="Chromosome"/>
</dbReference>
<protein>
    <submittedName>
        <fullName evidence="19">TonB-dependent receptor</fullName>
    </submittedName>
</protein>
<gene>
    <name evidence="19" type="ORF">PKOR_20090</name>
</gene>
<keyword evidence="3 14" id="KW-0813">Transport</keyword>
<organism evidence="19 20">
    <name type="scientific">Pontibacter korlensis</name>
    <dbReference type="NCBI Taxonomy" id="400092"/>
    <lineage>
        <taxon>Bacteria</taxon>
        <taxon>Pseudomonadati</taxon>
        <taxon>Bacteroidota</taxon>
        <taxon>Cytophagia</taxon>
        <taxon>Cytophagales</taxon>
        <taxon>Hymenobacteraceae</taxon>
        <taxon>Pontibacter</taxon>
    </lineage>
</organism>
<evidence type="ECO:0000256" key="3">
    <source>
        <dbReference type="ARBA" id="ARBA00022448"/>
    </source>
</evidence>
<evidence type="ECO:0000256" key="16">
    <source>
        <dbReference type="SAM" id="SignalP"/>
    </source>
</evidence>
<dbReference type="PANTHER" id="PTHR32552">
    <property type="entry name" value="FERRICHROME IRON RECEPTOR-RELATED"/>
    <property type="match status" value="1"/>
</dbReference>
<evidence type="ECO:0000256" key="14">
    <source>
        <dbReference type="PROSITE-ProRule" id="PRU01360"/>
    </source>
</evidence>
<evidence type="ECO:0000256" key="1">
    <source>
        <dbReference type="ARBA" id="ARBA00004571"/>
    </source>
</evidence>
<evidence type="ECO:0000256" key="10">
    <source>
        <dbReference type="ARBA" id="ARBA00023077"/>
    </source>
</evidence>
<dbReference type="SUPFAM" id="SSF49464">
    <property type="entry name" value="Carboxypeptidase regulatory domain-like"/>
    <property type="match status" value="1"/>
</dbReference>
<dbReference type="InterPro" id="IPR012910">
    <property type="entry name" value="Plug_dom"/>
</dbReference>
<dbReference type="PROSITE" id="PS01156">
    <property type="entry name" value="TONB_DEPENDENT_REC_2"/>
    <property type="match status" value="1"/>
</dbReference>
<dbReference type="KEGG" id="pko:PKOR_20090"/>
<dbReference type="InterPro" id="IPR039426">
    <property type="entry name" value="TonB-dep_rcpt-like"/>
</dbReference>
<evidence type="ECO:0000256" key="7">
    <source>
        <dbReference type="ARBA" id="ARBA00022729"/>
    </source>
</evidence>
<dbReference type="EMBL" id="CP009621">
    <property type="protein sequence ID" value="AKD05847.1"/>
    <property type="molecule type" value="Genomic_DNA"/>
</dbReference>
<keyword evidence="9" id="KW-0406">Ion transport</keyword>
<reference evidence="19 20" key="1">
    <citation type="journal article" date="2015" name="Sci. Rep.">
        <title>Unraveling adaptation of Pontibacter korlensis to radiation and infertility in desert through complete genome and comparative transcriptomic analysis.</title>
        <authorList>
            <person name="Dai J."/>
            <person name="Dai W."/>
            <person name="Qiu C."/>
            <person name="Yang Z."/>
            <person name="Zhang Y."/>
            <person name="Zhou M."/>
            <person name="Zhang L."/>
            <person name="Fang C."/>
            <person name="Gao Q."/>
            <person name="Yang Q."/>
            <person name="Li X."/>
            <person name="Wang Z."/>
            <person name="Wang Z."/>
            <person name="Jia Z."/>
            <person name="Chen X."/>
        </authorList>
    </citation>
    <scope>NUCLEOTIDE SEQUENCE [LARGE SCALE GENOMIC DNA]</scope>
    <source>
        <strain evidence="19 20">X14-1T</strain>
    </source>
</reference>
<evidence type="ECO:0000256" key="6">
    <source>
        <dbReference type="ARBA" id="ARBA00022692"/>
    </source>
</evidence>
<dbReference type="SUPFAM" id="SSF56935">
    <property type="entry name" value="Porins"/>
    <property type="match status" value="1"/>
</dbReference>
<comment type="subcellular location">
    <subcellularLocation>
        <location evidence="1 14">Cell outer membrane</location>
        <topology evidence="1 14">Multi-pass membrane protein</topology>
    </subcellularLocation>
</comment>
<dbReference type="Gene3D" id="2.60.40.1120">
    <property type="entry name" value="Carboxypeptidase-like, regulatory domain"/>
    <property type="match status" value="1"/>
</dbReference>
<evidence type="ECO:0000256" key="11">
    <source>
        <dbReference type="ARBA" id="ARBA00023136"/>
    </source>
</evidence>
<evidence type="ECO:0000259" key="17">
    <source>
        <dbReference type="Pfam" id="PF00593"/>
    </source>
</evidence>
<dbReference type="InterPro" id="IPR008969">
    <property type="entry name" value="CarboxyPept-like_regulatory"/>
</dbReference>
<proteinExistence type="inferred from homology"/>
<keyword evidence="12 19" id="KW-0675">Receptor</keyword>
<dbReference type="PANTHER" id="PTHR32552:SF68">
    <property type="entry name" value="FERRICHROME OUTER MEMBRANE TRANSPORTER_PHAGE RECEPTOR"/>
    <property type="match status" value="1"/>
</dbReference>
<dbReference type="GO" id="GO:0015344">
    <property type="term" value="F:siderophore uptake transmembrane transporter activity"/>
    <property type="evidence" value="ECO:0007669"/>
    <property type="project" value="TreeGrafter"/>
</dbReference>
<feature type="domain" description="TonB-dependent receptor plug" evidence="18">
    <location>
        <begin position="133"/>
        <end position="230"/>
    </location>
</feature>
<evidence type="ECO:0000256" key="4">
    <source>
        <dbReference type="ARBA" id="ARBA00022452"/>
    </source>
</evidence>
<evidence type="ECO:0000256" key="5">
    <source>
        <dbReference type="ARBA" id="ARBA00022496"/>
    </source>
</evidence>
<dbReference type="InterPro" id="IPR037066">
    <property type="entry name" value="Plug_dom_sf"/>
</dbReference>